<dbReference type="PANTHER" id="PTHR31273">
    <property type="entry name" value="PHOSPHOKETOLASE-RELATED"/>
    <property type="match status" value="1"/>
</dbReference>
<gene>
    <name evidence="2" type="ORF">GS597_01035</name>
</gene>
<dbReference type="Gene3D" id="3.40.50.970">
    <property type="match status" value="2"/>
</dbReference>
<dbReference type="InterPro" id="IPR029061">
    <property type="entry name" value="THDP-binding"/>
</dbReference>
<dbReference type="CDD" id="cd00568">
    <property type="entry name" value="TPP_enzymes"/>
    <property type="match status" value="1"/>
</dbReference>
<dbReference type="SUPFAM" id="SSF52518">
    <property type="entry name" value="Thiamin diphosphate-binding fold (THDP-binding)"/>
    <property type="match status" value="2"/>
</dbReference>
<accession>A0A8K1ZWG1</accession>
<evidence type="ECO:0000259" key="1">
    <source>
        <dbReference type="SMART" id="SM00861"/>
    </source>
</evidence>
<dbReference type="PIRSF" id="PIRSF017245">
    <property type="entry name" value="Phosphoketolase"/>
    <property type="match status" value="1"/>
</dbReference>
<feature type="domain" description="Transketolase-like pyrimidine-binding" evidence="1">
    <location>
        <begin position="389"/>
        <end position="577"/>
    </location>
</feature>
<proteinExistence type="predicted"/>
<dbReference type="SMART" id="SM00861">
    <property type="entry name" value="Transket_pyr"/>
    <property type="match status" value="1"/>
</dbReference>
<dbReference type="SUPFAM" id="SSF52922">
    <property type="entry name" value="TK C-terminal domain-like"/>
    <property type="match status" value="1"/>
</dbReference>
<dbReference type="Pfam" id="PF03894">
    <property type="entry name" value="XFP"/>
    <property type="match status" value="1"/>
</dbReference>
<evidence type="ECO:0000313" key="3">
    <source>
        <dbReference type="Proteomes" id="UP000607397"/>
    </source>
</evidence>
<dbReference type="Gene3D" id="3.40.50.920">
    <property type="match status" value="1"/>
</dbReference>
<dbReference type="InterPro" id="IPR005475">
    <property type="entry name" value="Transketolase-like_Pyr-bd"/>
</dbReference>
<dbReference type="Proteomes" id="UP000607397">
    <property type="component" value="Unassembled WGS sequence"/>
</dbReference>
<dbReference type="Pfam" id="PF09364">
    <property type="entry name" value="XFP_N"/>
    <property type="match status" value="1"/>
</dbReference>
<dbReference type="InterPro" id="IPR009014">
    <property type="entry name" value="Transketo_C/PFOR_II"/>
</dbReference>
<dbReference type="GO" id="GO:0005975">
    <property type="term" value="P:carbohydrate metabolic process"/>
    <property type="evidence" value="ECO:0007669"/>
    <property type="project" value="InterPro"/>
</dbReference>
<evidence type="ECO:0000313" key="2">
    <source>
        <dbReference type="EMBL" id="NCJ05123.1"/>
    </source>
</evidence>
<dbReference type="AlphaFoldDB" id="A0A8K1ZWG1"/>
<name>A0A8K1ZWG1_9CYAN</name>
<organism evidence="2 3">
    <name type="scientific">Petrachloros mirabilis ULC683</name>
    <dbReference type="NCBI Taxonomy" id="2781853"/>
    <lineage>
        <taxon>Bacteria</taxon>
        <taxon>Bacillati</taxon>
        <taxon>Cyanobacteriota</taxon>
        <taxon>Cyanophyceae</taxon>
        <taxon>Synechococcales</taxon>
        <taxon>Petrachlorosaceae</taxon>
        <taxon>Petrachloros</taxon>
        <taxon>Petrachloros mirabilis</taxon>
    </lineage>
</organism>
<dbReference type="InterPro" id="IPR018970">
    <property type="entry name" value="Xul5P/Fru6P_PKetolase_N"/>
</dbReference>
<dbReference type="EMBL" id="WVIC01000002">
    <property type="protein sequence ID" value="NCJ05123.1"/>
    <property type="molecule type" value="Genomic_DNA"/>
</dbReference>
<reference evidence="2" key="1">
    <citation type="submission" date="2019-12" db="EMBL/GenBank/DDBJ databases">
        <title>High-Quality draft genome sequences of three cyanobacteria isolated from the limestone walls of the Old Cathedral of Coimbra.</title>
        <authorList>
            <person name="Tiago I."/>
            <person name="Soares F."/>
            <person name="Portugal A."/>
        </authorList>
    </citation>
    <scope>NUCLEOTIDE SEQUENCE [LARGE SCALE GENOMIC DNA]</scope>
    <source>
        <strain evidence="2">C</strain>
    </source>
</reference>
<dbReference type="PANTHER" id="PTHR31273:SF2">
    <property type="entry name" value="SLL0529 PROTEIN"/>
    <property type="match status" value="1"/>
</dbReference>
<sequence>MTVAPTPMTPDFCAGIQYFGESWPDFDRYGQEAAIAPHQSAIPSPREAAAIYQTALAADALRYLVLQMTASKSSGHPGGFASSVEAYAALVMLGYKNILTEVGHHAPGFYSAMFLDRSLEKMGIHTVQDLRERFRERHGLLGHLSGQIPGLLGPAGPLGQGQHFAMAAALLHREKLFPFTIGDGGLGEPYVVSSMAHFHTAYPEVTNFLPVLVWNGYSQEHHSMVSTQSNAAMVRYWQGNGFEEVILVDAKDYDDQNQPGDYVDSTAFSFPQRLAFTEAVLVAADRAAQSALSGKLTILILKQLKGAGVHARGAKSHNLYAYHTLDNADIVEALKARALSPESWALVRQVLERAGGGPAAETVVTEFTLPVAELGTLPLEEYPINGDPKVSTTTMGRLVAKVGQMDPHYLVSNADGNEASGIGNINQALKIIHPTADSLYNQAPQGQVYEPLSEDACAGLAASLALMGSRSLWCSYESFAVNGLPIWQTVIQAMAELRRPTPATVTLFTAGALEQGRNGWTHQRPEIEAYFAALMRNGNVFPLFPPDANGIQVAYEWALQAQNKGVVITASKSPLPIRVTLEQARQGLQEGAIALQDLDGTERGKKVVFAVVGDMILMPVFEAAAQLEAEGYGIRIVSVVNPRRLYRPHDVAWETCAQPDGNFLSNARFAELFGGDALIGVTGGASAMLEPVMLRSQCPRDTIAWKRGETTASAGELMAFNGITAEALTKRALELVH</sequence>
<dbReference type="GO" id="GO:0016832">
    <property type="term" value="F:aldehyde-lyase activity"/>
    <property type="evidence" value="ECO:0007669"/>
    <property type="project" value="InterPro"/>
</dbReference>
<dbReference type="InterPro" id="IPR005593">
    <property type="entry name" value="Xul5P/Fru6P_PKetolase"/>
</dbReference>
<keyword evidence="3" id="KW-1185">Reference proteome</keyword>
<protein>
    <submittedName>
        <fullName evidence="2">Phosphoketolase</fullName>
    </submittedName>
</protein>
<comment type="caution">
    <text evidence="2">The sequence shown here is derived from an EMBL/GenBank/DDBJ whole genome shotgun (WGS) entry which is preliminary data.</text>
</comment>
<dbReference type="RefSeq" id="WP_161823608.1">
    <property type="nucleotide sequence ID" value="NZ_WVIC01000002.1"/>
</dbReference>